<organism evidence="7 8">
    <name type="scientific">Amycolatopsis samaneae</name>
    <dbReference type="NCBI Taxonomy" id="664691"/>
    <lineage>
        <taxon>Bacteria</taxon>
        <taxon>Bacillati</taxon>
        <taxon>Actinomycetota</taxon>
        <taxon>Actinomycetes</taxon>
        <taxon>Pseudonocardiales</taxon>
        <taxon>Pseudonocardiaceae</taxon>
        <taxon>Amycolatopsis</taxon>
    </lineage>
</organism>
<accession>A0ABW5GEL5</accession>
<dbReference type="InterPro" id="IPR045851">
    <property type="entry name" value="AMP-bd_C_sf"/>
</dbReference>
<evidence type="ECO:0000259" key="5">
    <source>
        <dbReference type="Pfam" id="PF00501"/>
    </source>
</evidence>
<evidence type="ECO:0000256" key="3">
    <source>
        <dbReference type="ARBA" id="ARBA00022741"/>
    </source>
</evidence>
<evidence type="ECO:0000259" key="6">
    <source>
        <dbReference type="Pfam" id="PF13193"/>
    </source>
</evidence>
<keyword evidence="3" id="KW-0547">Nucleotide-binding</keyword>
<dbReference type="PANTHER" id="PTHR43605">
    <property type="entry name" value="ACYL-COENZYME A SYNTHETASE"/>
    <property type="match status" value="1"/>
</dbReference>
<feature type="domain" description="AMP-binding enzyme C-terminal" evidence="6">
    <location>
        <begin position="449"/>
        <end position="527"/>
    </location>
</feature>
<dbReference type="InterPro" id="IPR000873">
    <property type="entry name" value="AMP-dep_synth/lig_dom"/>
</dbReference>
<keyword evidence="8" id="KW-1185">Reference proteome</keyword>
<dbReference type="Pfam" id="PF00501">
    <property type="entry name" value="AMP-binding"/>
    <property type="match status" value="1"/>
</dbReference>
<evidence type="ECO:0000256" key="1">
    <source>
        <dbReference type="ARBA" id="ARBA00006432"/>
    </source>
</evidence>
<proteinExistence type="inferred from homology"/>
<comment type="caution">
    <text evidence="7">The sequence shown here is derived from an EMBL/GenBank/DDBJ whole genome shotgun (WGS) entry which is preliminary data.</text>
</comment>
<sequence length="544" mass="57788">MTSPEQTALDLLAGYGAPDACALDLLCRRHPADAIAFTVVEADLTSRDLTFGELDELSGRFAAALAARGIGAGDRVATLMGKSAELVVALLGIWRLGAVHVPLFTAFAPPAIALRVTGNGTKAIVVDPGQRAKLAPGADIPADAGWLVVTTGEAGGGDLAFADLLAEDSPVPEPVAVGGEGTLIELFTSGTTGTPKAVPVPVRGLAGLHSYQHFGLDHTAEDVFWNAADPGWAYGLYFAISAPLAMGRRSLLLHAGFSPELTWQVLTRFRVTNFTAGPTVYRALRNSGAEVPEALRLRHLSSAGEPLTPDVIDWARETFGVPVRDHYGQTETGMMVGNAWHPDLVAEVRPGSMGRPLPGFAVEVLKAGSDELAGPGEVGRVAVDLARSPLMPFDGYRDAPERSAERFSADRRWYYTGDVAAKSADGYLTFGSRDDDVILMAGYRIGPFEVESALVQHPSVAEAAVIGTPDALRGEVVVAYVVVRDGAESGDALTEELKRLVKSRLAAHVYPREVHYVTELPKTPSGKIQRFLLRERAREVSPAS</sequence>
<keyword evidence="4" id="KW-0067">ATP-binding</keyword>
<feature type="domain" description="AMP-dependent synthetase/ligase" evidence="5">
    <location>
        <begin position="27"/>
        <end position="383"/>
    </location>
</feature>
<evidence type="ECO:0000256" key="2">
    <source>
        <dbReference type="ARBA" id="ARBA00022598"/>
    </source>
</evidence>
<dbReference type="EMBL" id="JBHUKU010000002">
    <property type="protein sequence ID" value="MFD2457549.1"/>
    <property type="molecule type" value="Genomic_DNA"/>
</dbReference>
<protein>
    <submittedName>
        <fullName evidence="7">AMP-binding protein</fullName>
    </submittedName>
</protein>
<reference evidence="8" key="1">
    <citation type="journal article" date="2019" name="Int. J. Syst. Evol. Microbiol.">
        <title>The Global Catalogue of Microorganisms (GCM) 10K type strain sequencing project: providing services to taxonomists for standard genome sequencing and annotation.</title>
        <authorList>
            <consortium name="The Broad Institute Genomics Platform"/>
            <consortium name="The Broad Institute Genome Sequencing Center for Infectious Disease"/>
            <person name="Wu L."/>
            <person name="Ma J."/>
        </authorList>
    </citation>
    <scope>NUCLEOTIDE SEQUENCE [LARGE SCALE GENOMIC DNA]</scope>
    <source>
        <strain evidence="8">CGMCC 4.7643</strain>
    </source>
</reference>
<gene>
    <name evidence="7" type="ORF">ACFSYJ_03015</name>
</gene>
<dbReference type="InterPro" id="IPR025110">
    <property type="entry name" value="AMP-bd_C"/>
</dbReference>
<comment type="similarity">
    <text evidence="1">Belongs to the ATP-dependent AMP-binding enzyme family.</text>
</comment>
<evidence type="ECO:0000256" key="4">
    <source>
        <dbReference type="ARBA" id="ARBA00022840"/>
    </source>
</evidence>
<dbReference type="Pfam" id="PF13193">
    <property type="entry name" value="AMP-binding_C"/>
    <property type="match status" value="1"/>
</dbReference>
<keyword evidence="2" id="KW-0436">Ligase</keyword>
<dbReference type="SUPFAM" id="SSF56801">
    <property type="entry name" value="Acetyl-CoA synthetase-like"/>
    <property type="match status" value="1"/>
</dbReference>
<dbReference type="RefSeq" id="WP_345388962.1">
    <property type="nucleotide sequence ID" value="NZ_BAABHG010000003.1"/>
</dbReference>
<evidence type="ECO:0000313" key="8">
    <source>
        <dbReference type="Proteomes" id="UP001597419"/>
    </source>
</evidence>
<evidence type="ECO:0000313" key="7">
    <source>
        <dbReference type="EMBL" id="MFD2457549.1"/>
    </source>
</evidence>
<dbReference type="Gene3D" id="3.30.300.30">
    <property type="match status" value="1"/>
</dbReference>
<dbReference type="InterPro" id="IPR051087">
    <property type="entry name" value="Mitochondrial_ACSM"/>
</dbReference>
<dbReference type="InterPro" id="IPR042099">
    <property type="entry name" value="ANL_N_sf"/>
</dbReference>
<dbReference type="Proteomes" id="UP001597419">
    <property type="component" value="Unassembled WGS sequence"/>
</dbReference>
<dbReference type="Gene3D" id="3.40.50.12780">
    <property type="entry name" value="N-terminal domain of ligase-like"/>
    <property type="match status" value="1"/>
</dbReference>
<name>A0ABW5GEL5_9PSEU</name>
<dbReference type="PANTHER" id="PTHR43605:SF10">
    <property type="entry name" value="ACYL-COA SYNTHETASE MEDIUM CHAIN FAMILY MEMBER 3"/>
    <property type="match status" value="1"/>
</dbReference>